<dbReference type="SUPFAM" id="SSF50494">
    <property type="entry name" value="Trypsin-like serine proteases"/>
    <property type="match status" value="1"/>
</dbReference>
<evidence type="ECO:0000256" key="1">
    <source>
        <dbReference type="ARBA" id="ARBA00023157"/>
    </source>
</evidence>
<keyword evidence="2" id="KW-1133">Transmembrane helix</keyword>
<organism evidence="4 5">
    <name type="scientific">Ciona savignyi</name>
    <name type="common">Pacific transparent sea squirt</name>
    <dbReference type="NCBI Taxonomy" id="51511"/>
    <lineage>
        <taxon>Eukaryota</taxon>
        <taxon>Metazoa</taxon>
        <taxon>Chordata</taxon>
        <taxon>Tunicata</taxon>
        <taxon>Ascidiacea</taxon>
        <taxon>Phlebobranchia</taxon>
        <taxon>Cionidae</taxon>
        <taxon>Ciona</taxon>
    </lineage>
</organism>
<reference evidence="4" key="2">
    <citation type="submission" date="2025-08" db="UniProtKB">
        <authorList>
            <consortium name="Ensembl"/>
        </authorList>
    </citation>
    <scope>IDENTIFICATION</scope>
</reference>
<feature type="transmembrane region" description="Helical" evidence="2">
    <location>
        <begin position="25"/>
        <end position="46"/>
    </location>
</feature>
<dbReference type="Ensembl" id="ENSCSAVT00000012386.1">
    <property type="protein sequence ID" value="ENSCSAVP00000012243.1"/>
    <property type="gene ID" value="ENSCSAVG00000007206.1"/>
</dbReference>
<dbReference type="Proteomes" id="UP000007875">
    <property type="component" value="Unassembled WGS sequence"/>
</dbReference>
<evidence type="ECO:0000313" key="4">
    <source>
        <dbReference type="Ensembl" id="ENSCSAVP00000012243.1"/>
    </source>
</evidence>
<reference evidence="4" key="3">
    <citation type="submission" date="2025-09" db="UniProtKB">
        <authorList>
            <consortium name="Ensembl"/>
        </authorList>
    </citation>
    <scope>IDENTIFICATION</scope>
</reference>
<dbReference type="PANTHER" id="PTHR24276">
    <property type="entry name" value="POLYSERASE-RELATED"/>
    <property type="match status" value="1"/>
</dbReference>
<keyword evidence="2" id="KW-0812">Transmembrane</keyword>
<dbReference type="PANTHER" id="PTHR24276:SF98">
    <property type="entry name" value="FI18310P1-RELATED"/>
    <property type="match status" value="1"/>
</dbReference>
<name>H2Z3T1_CIOSA</name>
<dbReference type="GO" id="GO:0004252">
    <property type="term" value="F:serine-type endopeptidase activity"/>
    <property type="evidence" value="ECO:0007669"/>
    <property type="project" value="InterPro"/>
</dbReference>
<feature type="domain" description="Peptidase S1" evidence="3">
    <location>
        <begin position="146"/>
        <end position="236"/>
    </location>
</feature>
<dbReference type="InterPro" id="IPR009003">
    <property type="entry name" value="Peptidase_S1_PA"/>
</dbReference>
<dbReference type="AlphaFoldDB" id="H2Z3T1"/>
<proteinExistence type="predicted"/>
<evidence type="ECO:0000313" key="5">
    <source>
        <dbReference type="Proteomes" id="UP000007875"/>
    </source>
</evidence>
<evidence type="ECO:0000259" key="3">
    <source>
        <dbReference type="Pfam" id="PF00089"/>
    </source>
</evidence>
<sequence>MEATNLNSTDALCRLPNSSLSRQKAVLSSFFVFLLFGGLIFTAVYVKPYYRTAQNASRLSSGINTRNRFNLIQSARASFQFETGSQKYGHAGGVKHFIYGNLPVMSTKRLTEPSRSQANYLRYKCGINNFSNIRNDVVEIGRYVNSSLQEFPWTTQIVMKSKSTNYSIGICTGSFVAQKWILTARHCHVIDRDFQMMALVYDENATRELIEVDSTHPYPEYDDVYNQNDYMLIKLK</sequence>
<keyword evidence="5" id="KW-1185">Reference proteome</keyword>
<protein>
    <recommendedName>
        <fullName evidence="3">Peptidase S1 domain-containing protein</fullName>
    </recommendedName>
</protein>
<dbReference type="InterPro" id="IPR050430">
    <property type="entry name" value="Peptidase_S1"/>
</dbReference>
<accession>H2Z3T1</accession>
<dbReference type="HOGENOM" id="CLU_1177711_0_0_1"/>
<dbReference type="Pfam" id="PF00089">
    <property type="entry name" value="Trypsin"/>
    <property type="match status" value="1"/>
</dbReference>
<evidence type="ECO:0000256" key="2">
    <source>
        <dbReference type="SAM" id="Phobius"/>
    </source>
</evidence>
<keyword evidence="1" id="KW-1015">Disulfide bond</keyword>
<dbReference type="InterPro" id="IPR043504">
    <property type="entry name" value="Peptidase_S1_PA_chymotrypsin"/>
</dbReference>
<dbReference type="GO" id="GO:0006508">
    <property type="term" value="P:proteolysis"/>
    <property type="evidence" value="ECO:0007669"/>
    <property type="project" value="InterPro"/>
</dbReference>
<reference evidence="5" key="1">
    <citation type="submission" date="2003-08" db="EMBL/GenBank/DDBJ databases">
        <authorList>
            <person name="Birren B."/>
            <person name="Nusbaum C."/>
            <person name="Abebe A."/>
            <person name="Abouelleil A."/>
            <person name="Adekoya E."/>
            <person name="Ait-zahra M."/>
            <person name="Allen N."/>
            <person name="Allen T."/>
            <person name="An P."/>
            <person name="Anderson M."/>
            <person name="Anderson S."/>
            <person name="Arachchi H."/>
            <person name="Armbruster J."/>
            <person name="Bachantsang P."/>
            <person name="Baldwin J."/>
            <person name="Barry A."/>
            <person name="Bayul T."/>
            <person name="Blitshsteyn B."/>
            <person name="Bloom T."/>
            <person name="Blye J."/>
            <person name="Boguslavskiy L."/>
            <person name="Borowsky M."/>
            <person name="Boukhgalter B."/>
            <person name="Brunache A."/>
            <person name="Butler J."/>
            <person name="Calixte N."/>
            <person name="Calvo S."/>
            <person name="Camarata J."/>
            <person name="Campo K."/>
            <person name="Chang J."/>
            <person name="Cheshatsang Y."/>
            <person name="Citroen M."/>
            <person name="Collymore A."/>
            <person name="Considine T."/>
            <person name="Cook A."/>
            <person name="Cooke P."/>
            <person name="Corum B."/>
            <person name="Cuomo C."/>
            <person name="David R."/>
            <person name="Dawoe T."/>
            <person name="Degray S."/>
            <person name="Dodge S."/>
            <person name="Dooley K."/>
            <person name="Dorje P."/>
            <person name="Dorjee K."/>
            <person name="Dorris L."/>
            <person name="Duffey N."/>
            <person name="Dupes A."/>
            <person name="Elkins T."/>
            <person name="Engels R."/>
            <person name="Erickson J."/>
            <person name="Farina A."/>
            <person name="Faro S."/>
            <person name="Ferreira P."/>
            <person name="Fischer H."/>
            <person name="Fitzgerald M."/>
            <person name="Foley K."/>
            <person name="Gage D."/>
            <person name="Galagan J."/>
            <person name="Gearin G."/>
            <person name="Gnerre S."/>
            <person name="Gnirke A."/>
            <person name="Goyette A."/>
            <person name="Graham J."/>
            <person name="Grandbois E."/>
            <person name="Gyaltsen K."/>
            <person name="Hafez N."/>
            <person name="Hagopian D."/>
            <person name="Hagos B."/>
            <person name="Hall J."/>
            <person name="Hatcher B."/>
            <person name="Heller A."/>
            <person name="Higgins H."/>
            <person name="Honan T."/>
            <person name="Horn A."/>
            <person name="Houde N."/>
            <person name="Hughes L."/>
            <person name="Hulme W."/>
            <person name="Husby E."/>
            <person name="Iliev I."/>
            <person name="Jaffe D."/>
            <person name="Jones C."/>
            <person name="Kamal M."/>
            <person name="Kamat A."/>
            <person name="Kamvysselis M."/>
            <person name="Karlsson E."/>
            <person name="Kells C."/>
            <person name="Kieu A."/>
            <person name="Kisner P."/>
            <person name="Kodira C."/>
            <person name="Kulbokas E."/>
            <person name="Labutti K."/>
            <person name="Lama D."/>
            <person name="Landers T."/>
            <person name="Leger J."/>
            <person name="Levine S."/>
            <person name="Lewis D."/>
            <person name="Lewis T."/>
            <person name="Lindblad-toh K."/>
            <person name="Liu X."/>
            <person name="Lokyitsang T."/>
            <person name="Lokyitsang Y."/>
            <person name="Lucien O."/>
            <person name="Lui A."/>
            <person name="Ma L.J."/>
            <person name="Mabbitt R."/>
            <person name="Macdonald J."/>
            <person name="Maclean C."/>
            <person name="Major J."/>
            <person name="Manning J."/>
            <person name="Marabella R."/>
            <person name="Maru K."/>
            <person name="Matthews C."/>
            <person name="Mauceli E."/>
            <person name="Mccarthy M."/>
            <person name="Mcdonough S."/>
            <person name="Mcghee T."/>
            <person name="Meldrim J."/>
            <person name="Meneus L."/>
            <person name="Mesirov J."/>
            <person name="Mihalev A."/>
            <person name="Mihova T."/>
            <person name="Mikkelsen T."/>
            <person name="Mlenga V."/>
            <person name="Moru K."/>
            <person name="Mozes J."/>
            <person name="Mulrain L."/>
            <person name="Munson G."/>
            <person name="Naylor J."/>
            <person name="Newes C."/>
            <person name="Nguyen C."/>
            <person name="Nguyen N."/>
            <person name="Nguyen T."/>
            <person name="Nicol R."/>
            <person name="Nielsen C."/>
            <person name="Nizzari M."/>
            <person name="Norbu C."/>
            <person name="Norbu N."/>
            <person name="O'donnell P."/>
            <person name="Okoawo O."/>
            <person name="O'leary S."/>
            <person name="Omotosho B."/>
            <person name="O'neill K."/>
            <person name="Osman S."/>
            <person name="Parker S."/>
            <person name="Perrin D."/>
            <person name="Phunkhang P."/>
            <person name="Piqani B."/>
            <person name="Purcell S."/>
            <person name="Rachupka T."/>
            <person name="Ramasamy U."/>
            <person name="Rameau R."/>
            <person name="Ray V."/>
            <person name="Raymond C."/>
            <person name="Retta R."/>
            <person name="Richardson S."/>
            <person name="Rise C."/>
            <person name="Rodriguez J."/>
            <person name="Rogers J."/>
            <person name="Rogov P."/>
            <person name="Rutman M."/>
            <person name="Schupbach R."/>
            <person name="Seaman C."/>
            <person name="Settipalli S."/>
            <person name="Sharpe T."/>
            <person name="Sheridan J."/>
            <person name="Sherpa N."/>
            <person name="Shi J."/>
            <person name="Smirnov S."/>
            <person name="Smith C."/>
            <person name="Sougnez C."/>
            <person name="Spencer B."/>
            <person name="Stalker J."/>
            <person name="Stange-thomann N."/>
            <person name="Stavropoulos S."/>
            <person name="Stetson K."/>
            <person name="Stone C."/>
            <person name="Stone S."/>
            <person name="Stubbs M."/>
            <person name="Talamas J."/>
            <person name="Tchuinga P."/>
            <person name="Tenzing P."/>
            <person name="Tesfaye S."/>
            <person name="Theodore J."/>
            <person name="Thoulutsang Y."/>
            <person name="Topham K."/>
            <person name="Towey S."/>
            <person name="Tsamla T."/>
            <person name="Tsomo N."/>
            <person name="Vallee D."/>
            <person name="Vassiliev H."/>
            <person name="Venkataraman V."/>
            <person name="Vinson J."/>
            <person name="Vo A."/>
            <person name="Wade C."/>
            <person name="Wang S."/>
            <person name="Wangchuk T."/>
            <person name="Wangdi T."/>
            <person name="Whittaker C."/>
            <person name="Wilkinson J."/>
            <person name="Wu Y."/>
            <person name="Wyman D."/>
            <person name="Yadav S."/>
            <person name="Yang S."/>
            <person name="Yang X."/>
            <person name="Yeager S."/>
            <person name="Yee E."/>
            <person name="Young G."/>
            <person name="Zainoun J."/>
            <person name="Zembeck L."/>
            <person name="Zimmer A."/>
            <person name="Zody M."/>
            <person name="Lander E."/>
        </authorList>
    </citation>
    <scope>NUCLEOTIDE SEQUENCE [LARGE SCALE GENOMIC DNA]</scope>
</reference>
<dbReference type="InterPro" id="IPR001254">
    <property type="entry name" value="Trypsin_dom"/>
</dbReference>
<dbReference type="Gene3D" id="2.40.10.10">
    <property type="entry name" value="Trypsin-like serine proteases"/>
    <property type="match status" value="1"/>
</dbReference>
<keyword evidence="2" id="KW-0472">Membrane</keyword>